<dbReference type="InterPro" id="IPR007139">
    <property type="entry name" value="DUF349"/>
</dbReference>
<organism evidence="3 4">
    <name type="scientific">Garicola koreensis</name>
    <dbReference type="NCBI Taxonomy" id="1262554"/>
    <lineage>
        <taxon>Bacteria</taxon>
        <taxon>Bacillati</taxon>
        <taxon>Actinomycetota</taxon>
        <taxon>Actinomycetes</taxon>
        <taxon>Micrococcales</taxon>
        <taxon>Micrococcaceae</taxon>
        <taxon>Garicola</taxon>
    </lineage>
</organism>
<proteinExistence type="predicted"/>
<evidence type="ECO:0000313" key="4">
    <source>
        <dbReference type="Proteomes" id="UP000547528"/>
    </source>
</evidence>
<accession>A0A7W5TP87</accession>
<keyword evidence="4" id="KW-1185">Reference proteome</keyword>
<feature type="compositionally biased region" description="Low complexity" evidence="2">
    <location>
        <begin position="34"/>
        <end position="51"/>
    </location>
</feature>
<gene>
    <name evidence="3" type="ORF">FHX47_000733</name>
</gene>
<dbReference type="Pfam" id="PF03993">
    <property type="entry name" value="DUF349"/>
    <property type="match status" value="3"/>
</dbReference>
<comment type="caution">
    <text evidence="3">The sequence shown here is derived from an EMBL/GenBank/DDBJ whole genome shotgun (WGS) entry which is preliminary data.</text>
</comment>
<dbReference type="RefSeq" id="WP_183357498.1">
    <property type="nucleotide sequence ID" value="NZ_BAABKR010000001.1"/>
</dbReference>
<evidence type="ECO:0000313" key="3">
    <source>
        <dbReference type="EMBL" id="MBB3667140.1"/>
    </source>
</evidence>
<keyword evidence="1" id="KW-0175">Coiled coil</keyword>
<feature type="region of interest" description="Disordered" evidence="2">
    <location>
        <begin position="1"/>
        <end position="51"/>
    </location>
</feature>
<feature type="coiled-coil region" evidence="1">
    <location>
        <begin position="390"/>
        <end position="417"/>
    </location>
</feature>
<dbReference type="Proteomes" id="UP000547528">
    <property type="component" value="Unassembled WGS sequence"/>
</dbReference>
<sequence length="443" mass="49511">MSPAVKPTYHQTSLDEVRERTRVDAEGHVYVSPSPQSESGEAAGEAATNAASAPEQYVGQFSAGGPDEALQYFIRKFDELYNRALLLAARVATQADSASHLRSSREQLSKELDAGVWVGDVESLRSLLGEVEAGIDAIAAAEAQQHEAALQAKIAVREEIVAQAEELAAADPDTQHWKSAQAKMAELFDSWKSEQRTPPRLTKAQEDPLWRRFREARSTFERHRKAFFVRRDKQAAEIKRAKEELIAEAEALQSSTDWGPTTKAYHRLMDSWKAAGRGPRKAEDAQWARFRAAQDVFFSARDQANAEIDAEYGENLKVKEDILTKLRELMPFTKPDAVRERYLKLIQQWDDAGKVPRADVKRMERAITEVQDAFRSAEGGTRSPREAARTERQDDMLTQLEDTIAALQADLSAAAQSGDSKAQKDAEEALAARRGWLEMLKSR</sequence>
<feature type="compositionally biased region" description="Basic and acidic residues" evidence="2">
    <location>
        <begin position="13"/>
        <end position="27"/>
    </location>
</feature>
<evidence type="ECO:0008006" key="5">
    <source>
        <dbReference type="Google" id="ProtNLM"/>
    </source>
</evidence>
<protein>
    <recommendedName>
        <fullName evidence="5">DUF349 domain-containing protein</fullName>
    </recommendedName>
</protein>
<dbReference type="EMBL" id="JACIBT010000001">
    <property type="protein sequence ID" value="MBB3667140.1"/>
    <property type="molecule type" value="Genomic_DNA"/>
</dbReference>
<reference evidence="3 4" key="1">
    <citation type="submission" date="2020-08" db="EMBL/GenBank/DDBJ databases">
        <title>Sequencing the genomes of 1000 actinobacteria strains.</title>
        <authorList>
            <person name="Klenk H.-P."/>
        </authorList>
    </citation>
    <scope>NUCLEOTIDE SEQUENCE [LARGE SCALE GENOMIC DNA]</scope>
    <source>
        <strain evidence="3 4">DSM 28238</strain>
    </source>
</reference>
<name>A0A7W5TP87_9MICC</name>
<evidence type="ECO:0000256" key="1">
    <source>
        <dbReference type="SAM" id="Coils"/>
    </source>
</evidence>
<evidence type="ECO:0000256" key="2">
    <source>
        <dbReference type="SAM" id="MobiDB-lite"/>
    </source>
</evidence>
<dbReference type="AlphaFoldDB" id="A0A7W5TP87"/>